<sequence length="294" mass="32639">MSLISKAERKFICDGVAQGIRNDGRRNNQFRKIEIETNIVMQSHGSARVRFVEGGTDVITSVRVETLNLKEVPTPQEHIDVSLSFMASSSPAFISREKSVEGDLLAESISKVLTAPGIIDLGELTIVKGLFYWKIGIDIQVFGDNGNVYDLAMLSVVAALHSTRIPCTIPVKNYEQEEKDFEIDDDATHFRRINCMAVPISISMSKIGNSIIVDATKEEENCMDSWLLVCVNRRKEIVGVQNQKGKVDSDVLLGSLQVASTVSSDLFKLLDEVIEKDDQKWSSCILPTKRGLFV</sequence>
<dbReference type="GO" id="GO:0034475">
    <property type="term" value="P:U4 snRNA 3'-end processing"/>
    <property type="evidence" value="ECO:0007669"/>
    <property type="project" value="TreeGrafter"/>
</dbReference>
<comment type="caution">
    <text evidence="9">The sequence shown here is derived from an EMBL/GenBank/DDBJ whole genome shotgun (WGS) entry which is preliminary data.</text>
</comment>
<dbReference type="Pfam" id="PF01138">
    <property type="entry name" value="RNase_PH"/>
    <property type="match status" value="1"/>
</dbReference>
<dbReference type="GO" id="GO:0071035">
    <property type="term" value="P:nuclear polyadenylation-dependent rRNA catabolic process"/>
    <property type="evidence" value="ECO:0007669"/>
    <property type="project" value="TreeGrafter"/>
</dbReference>
<comment type="similarity">
    <text evidence="3">Belongs to the RNase PH family.</text>
</comment>
<evidence type="ECO:0000259" key="8">
    <source>
        <dbReference type="Pfam" id="PF03725"/>
    </source>
</evidence>
<dbReference type="PANTHER" id="PTHR11097">
    <property type="entry name" value="EXOSOME COMPLEX EXONUCLEASE RIBOSOMAL RNA PROCESSING PROTEIN"/>
    <property type="match status" value="1"/>
</dbReference>
<protein>
    <recommendedName>
        <fullName evidence="6">Ribosomal RNA-processing protein 42</fullName>
    </recommendedName>
</protein>
<dbReference type="GO" id="GO:0034473">
    <property type="term" value="P:U1 snRNA 3'-end processing"/>
    <property type="evidence" value="ECO:0007669"/>
    <property type="project" value="TreeGrafter"/>
</dbReference>
<dbReference type="GO" id="GO:0005730">
    <property type="term" value="C:nucleolus"/>
    <property type="evidence" value="ECO:0007669"/>
    <property type="project" value="UniProtKB-SubCell"/>
</dbReference>
<dbReference type="InterPro" id="IPR015847">
    <property type="entry name" value="ExoRNase_PH_dom2"/>
</dbReference>
<dbReference type="Gene3D" id="3.30.230.70">
    <property type="entry name" value="GHMP Kinase, N-terminal domain"/>
    <property type="match status" value="1"/>
</dbReference>
<keyword evidence="9" id="KW-0540">Nuclease</keyword>
<dbReference type="SUPFAM" id="SSF55666">
    <property type="entry name" value="Ribonuclease PH domain 2-like"/>
    <property type="match status" value="1"/>
</dbReference>
<dbReference type="SUPFAM" id="SSF54211">
    <property type="entry name" value="Ribosomal protein S5 domain 2-like"/>
    <property type="match status" value="1"/>
</dbReference>
<feature type="domain" description="Exoribonuclease phosphorolytic" evidence="7">
    <location>
        <begin position="29"/>
        <end position="166"/>
    </location>
</feature>
<evidence type="ECO:0000313" key="10">
    <source>
        <dbReference type="Proteomes" id="UP000078348"/>
    </source>
</evidence>
<dbReference type="InterPro" id="IPR001247">
    <property type="entry name" value="ExoRNase_PH_dom1"/>
</dbReference>
<dbReference type="GO" id="GO:0034476">
    <property type="term" value="P:U5 snRNA 3'-end processing"/>
    <property type="evidence" value="ECO:0007669"/>
    <property type="project" value="TreeGrafter"/>
</dbReference>
<accession>A0A196SE28</accession>
<dbReference type="GO" id="GO:0071028">
    <property type="term" value="P:nuclear mRNA surveillance"/>
    <property type="evidence" value="ECO:0007669"/>
    <property type="project" value="TreeGrafter"/>
</dbReference>
<dbReference type="GO" id="GO:0016075">
    <property type="term" value="P:rRNA catabolic process"/>
    <property type="evidence" value="ECO:0007669"/>
    <property type="project" value="TreeGrafter"/>
</dbReference>
<dbReference type="AlphaFoldDB" id="A0A196SE28"/>
<evidence type="ECO:0000256" key="1">
    <source>
        <dbReference type="ARBA" id="ARBA00004496"/>
    </source>
</evidence>
<keyword evidence="9" id="KW-0378">Hydrolase</keyword>
<keyword evidence="4" id="KW-0963">Cytoplasm</keyword>
<evidence type="ECO:0000256" key="3">
    <source>
        <dbReference type="ARBA" id="ARBA00006678"/>
    </source>
</evidence>
<dbReference type="GO" id="GO:0000176">
    <property type="term" value="C:nuclear exosome (RNase complex)"/>
    <property type="evidence" value="ECO:0007669"/>
    <property type="project" value="TreeGrafter"/>
</dbReference>
<dbReference type="GO" id="GO:0004527">
    <property type="term" value="F:exonuclease activity"/>
    <property type="evidence" value="ECO:0007669"/>
    <property type="project" value="UniProtKB-KW"/>
</dbReference>
<evidence type="ECO:0000259" key="7">
    <source>
        <dbReference type="Pfam" id="PF01138"/>
    </source>
</evidence>
<dbReference type="STRING" id="478820.A0A196SE28"/>
<reference evidence="9 10" key="1">
    <citation type="submission" date="2016-05" db="EMBL/GenBank/DDBJ databases">
        <title>Nuclear genome of Blastocystis sp. subtype 1 NandII.</title>
        <authorList>
            <person name="Gentekaki E."/>
            <person name="Curtis B."/>
            <person name="Stairs C."/>
            <person name="Eme L."/>
            <person name="Herman E."/>
            <person name="Klimes V."/>
            <person name="Arias M.C."/>
            <person name="Elias M."/>
            <person name="Hilliou F."/>
            <person name="Klute M."/>
            <person name="Malik S.-B."/>
            <person name="Pightling A."/>
            <person name="Rachubinski R."/>
            <person name="Salas D."/>
            <person name="Schlacht A."/>
            <person name="Suga H."/>
            <person name="Archibald J."/>
            <person name="Ball S.G."/>
            <person name="Clark G."/>
            <person name="Dacks J."/>
            <person name="Van Der Giezen M."/>
            <person name="Tsaousis A."/>
            <person name="Roger A."/>
        </authorList>
    </citation>
    <scope>NUCLEOTIDE SEQUENCE [LARGE SCALE GENOMIC DNA]</scope>
    <source>
        <strain evidence="10">ATCC 50177 / NandII</strain>
    </source>
</reference>
<keyword evidence="10" id="KW-1185">Reference proteome</keyword>
<dbReference type="InterPro" id="IPR020568">
    <property type="entry name" value="Ribosomal_Su5_D2-typ_SF"/>
</dbReference>
<evidence type="ECO:0000313" key="9">
    <source>
        <dbReference type="EMBL" id="OAO15258.1"/>
    </source>
</evidence>
<dbReference type="InterPro" id="IPR050590">
    <property type="entry name" value="Exosome_comp_Rrp42_subfam"/>
</dbReference>
<evidence type="ECO:0000256" key="6">
    <source>
        <dbReference type="ARBA" id="ARBA00042523"/>
    </source>
</evidence>
<dbReference type="EMBL" id="LXWW01000159">
    <property type="protein sequence ID" value="OAO15258.1"/>
    <property type="molecule type" value="Genomic_DNA"/>
</dbReference>
<evidence type="ECO:0000256" key="5">
    <source>
        <dbReference type="ARBA" id="ARBA00022835"/>
    </source>
</evidence>
<organism evidence="9 10">
    <name type="scientific">Blastocystis sp. subtype 1 (strain ATCC 50177 / NandII)</name>
    <dbReference type="NCBI Taxonomy" id="478820"/>
    <lineage>
        <taxon>Eukaryota</taxon>
        <taxon>Sar</taxon>
        <taxon>Stramenopiles</taxon>
        <taxon>Bigyra</taxon>
        <taxon>Opalozoa</taxon>
        <taxon>Opalinata</taxon>
        <taxon>Blastocystidae</taxon>
        <taxon>Blastocystis</taxon>
    </lineage>
</organism>
<dbReference type="InterPro" id="IPR027408">
    <property type="entry name" value="PNPase/RNase_PH_dom_sf"/>
</dbReference>
<dbReference type="GO" id="GO:0071038">
    <property type="term" value="P:TRAMP-dependent tRNA surveillance pathway"/>
    <property type="evidence" value="ECO:0007669"/>
    <property type="project" value="TreeGrafter"/>
</dbReference>
<dbReference type="CDD" id="cd11367">
    <property type="entry name" value="RNase_PH_RRP42"/>
    <property type="match status" value="1"/>
</dbReference>
<dbReference type="GO" id="GO:0000177">
    <property type="term" value="C:cytoplasmic exosome (RNase complex)"/>
    <property type="evidence" value="ECO:0007669"/>
    <property type="project" value="TreeGrafter"/>
</dbReference>
<dbReference type="PANTHER" id="PTHR11097:SF8">
    <property type="entry name" value="EXOSOME COMPLEX COMPONENT RRP42"/>
    <property type="match status" value="1"/>
</dbReference>
<dbReference type="InterPro" id="IPR036345">
    <property type="entry name" value="ExoRNase_PH_dom2_sf"/>
</dbReference>
<evidence type="ECO:0000256" key="2">
    <source>
        <dbReference type="ARBA" id="ARBA00004604"/>
    </source>
</evidence>
<proteinExistence type="inferred from homology"/>
<dbReference type="Pfam" id="PF03725">
    <property type="entry name" value="RNase_PH_C"/>
    <property type="match status" value="1"/>
</dbReference>
<feature type="domain" description="Exoribonuclease phosphorolytic" evidence="8">
    <location>
        <begin position="198"/>
        <end position="259"/>
    </location>
</feature>
<dbReference type="Proteomes" id="UP000078348">
    <property type="component" value="Unassembled WGS sequence"/>
</dbReference>
<evidence type="ECO:0000256" key="4">
    <source>
        <dbReference type="ARBA" id="ARBA00022490"/>
    </source>
</evidence>
<gene>
    <name evidence="9" type="ORF">AV274_3037</name>
</gene>
<dbReference type="GO" id="GO:0000467">
    <property type="term" value="P:exonucleolytic trimming to generate mature 3'-end of 5.8S rRNA from tricistronic rRNA transcript (SSU-rRNA, 5.8S rRNA, LSU-rRNA)"/>
    <property type="evidence" value="ECO:0007669"/>
    <property type="project" value="TreeGrafter"/>
</dbReference>
<keyword evidence="9" id="KW-0269">Exonuclease</keyword>
<comment type="subcellular location">
    <subcellularLocation>
        <location evidence="1">Cytoplasm</location>
    </subcellularLocation>
    <subcellularLocation>
        <location evidence="2">Nucleus</location>
        <location evidence="2">Nucleolus</location>
    </subcellularLocation>
</comment>
<keyword evidence="5" id="KW-0271">Exosome</keyword>
<name>A0A196SE28_BLAHN</name>
<dbReference type="GO" id="GO:0035925">
    <property type="term" value="F:mRNA 3'-UTR AU-rich region binding"/>
    <property type="evidence" value="ECO:0007669"/>
    <property type="project" value="TreeGrafter"/>
</dbReference>
<dbReference type="OrthoDB" id="272245at2759"/>